<dbReference type="RefSeq" id="WP_024496357.1">
    <property type="nucleotide sequence ID" value="NZ_AWGA01000064.1"/>
</dbReference>
<dbReference type="AlphaFoldDB" id="A0AB94IBR5"/>
<evidence type="ECO:0000313" key="3">
    <source>
        <dbReference type="Proteomes" id="UP000506160"/>
    </source>
</evidence>
<dbReference type="InterPro" id="IPR036038">
    <property type="entry name" value="Aminotransferase-like"/>
</dbReference>
<gene>
    <name evidence="2" type="primary">pabB</name>
    <name evidence="2" type="ORF">O970_06725</name>
</gene>
<dbReference type="GO" id="GO:0046820">
    <property type="term" value="F:4-amino-4-deoxychorismate synthase activity"/>
    <property type="evidence" value="ECO:0007669"/>
    <property type="project" value="UniProtKB-EC"/>
</dbReference>
<dbReference type="PANTHER" id="PTHR11236">
    <property type="entry name" value="AMINOBENZOATE/ANTHRANILATE SYNTHASE"/>
    <property type="match status" value="1"/>
</dbReference>
<dbReference type="PRINTS" id="PR00095">
    <property type="entry name" value="ANTSNTHASEI"/>
</dbReference>
<dbReference type="InterPro" id="IPR005802">
    <property type="entry name" value="ADC_synth_comp_1"/>
</dbReference>
<dbReference type="InterPro" id="IPR001544">
    <property type="entry name" value="Aminotrans_IV"/>
</dbReference>
<organism evidence="2 3">
    <name type="scientific">Candidatus Schmidhempelia bombi str. Bimp</name>
    <dbReference type="NCBI Taxonomy" id="1387197"/>
    <lineage>
        <taxon>Bacteria</taxon>
        <taxon>Pseudomonadati</taxon>
        <taxon>Pseudomonadota</taxon>
        <taxon>Gammaproteobacteria</taxon>
        <taxon>Orbales</taxon>
        <taxon>Orbaceae</taxon>
        <taxon>Candidatus Schmidhempelia</taxon>
    </lineage>
</organism>
<sequence>MILRLDFLGQPTYFTDPITIITTDSLNEVLSCLQQVEQAVAEGYYAVGYVAYEAASAFNPHFMTAAPNNWPLIWFGIFKQPATTFPHSPNADRYPINWQANVNHQHYQQAIETIKKQIAEGNTYQTNYTIRLNGYFDHDPYALYLHLLQAQRADYSAYLDLGDKVILSASPELFFHYQQGRIVTKPMKGTAARGLTLADDEVQRQHLFSEKNQAENMMIVDLLRNDLNQIAKTGTVKVEQLFASERYPTVWQMTSTVSAQLPQSISMTQLFTALFPCGSITGAPKQSTMALIAELEGEARGVYCGAIGMITPDDQAIFNVAIRTLTLDKQCGQAQYGVGGGITWDSTAKDEYQEIINKAQILYQSPRSHQLLESLLLEEGDYFLLNRHLSRLAQSADYFDFSYSSSTLQQQLHNCAQQYNKGTYKVRVLLASDGQLTLNVEPIAPLDNQPLFASFADKPVNSQNPFLYHKTTRREYYPAATLNREYLLFNERDEITEFVNGNVVLIINGEWLTPEIHCGLLPGTLRSEWLAQQKIKPAILTRGDVKRADKIIFINSVRKWREVCWQD</sequence>
<dbReference type="SUPFAM" id="SSF56752">
    <property type="entry name" value="D-aminoacid aminotransferase-like PLP-dependent enzymes"/>
    <property type="match status" value="1"/>
</dbReference>
<accession>A0AB94IBR5</accession>
<keyword evidence="2" id="KW-0032">Aminotransferase</keyword>
<proteinExistence type="predicted"/>
<dbReference type="InterPro" id="IPR043131">
    <property type="entry name" value="BCAT-like_N"/>
</dbReference>
<dbReference type="InterPro" id="IPR015890">
    <property type="entry name" value="Chorismate_C"/>
</dbReference>
<dbReference type="PANTHER" id="PTHR11236:SF50">
    <property type="entry name" value="AMINODEOXYCHORISMATE SYNTHASE COMPONENT 1"/>
    <property type="match status" value="1"/>
</dbReference>
<dbReference type="Gene3D" id="3.30.470.10">
    <property type="match status" value="1"/>
</dbReference>
<comment type="caution">
    <text evidence="2">The sequence shown here is derived from an EMBL/GenBank/DDBJ whole genome shotgun (WGS) entry which is preliminary data.</text>
</comment>
<protein>
    <submittedName>
        <fullName evidence="2">Aminodeoxychorismate synthase component I</fullName>
        <ecNumber evidence="2">2.6.1.85</ecNumber>
    </submittedName>
</protein>
<dbReference type="SUPFAM" id="SSF56322">
    <property type="entry name" value="ADC synthase"/>
    <property type="match status" value="1"/>
</dbReference>
<dbReference type="Pfam" id="PF01063">
    <property type="entry name" value="Aminotran_4"/>
    <property type="match status" value="1"/>
</dbReference>
<dbReference type="EMBL" id="AWGA01000064">
    <property type="protein sequence ID" value="TEA26847.1"/>
    <property type="molecule type" value="Genomic_DNA"/>
</dbReference>
<dbReference type="Proteomes" id="UP000506160">
    <property type="component" value="Unassembled WGS sequence"/>
</dbReference>
<dbReference type="InterPro" id="IPR043132">
    <property type="entry name" value="BCAT-like_C"/>
</dbReference>
<dbReference type="GO" id="GO:0000162">
    <property type="term" value="P:L-tryptophan biosynthetic process"/>
    <property type="evidence" value="ECO:0007669"/>
    <property type="project" value="TreeGrafter"/>
</dbReference>
<keyword evidence="3" id="KW-1185">Reference proteome</keyword>
<feature type="domain" description="Chorismate-utilising enzyme C-terminal" evidence="1">
    <location>
        <begin position="104"/>
        <end position="358"/>
    </location>
</feature>
<evidence type="ECO:0000313" key="2">
    <source>
        <dbReference type="EMBL" id="TEA26847.1"/>
    </source>
</evidence>
<keyword evidence="2" id="KW-0808">Transferase</keyword>
<dbReference type="InterPro" id="IPR019999">
    <property type="entry name" value="Anth_synth_I-like"/>
</dbReference>
<name>A0AB94IBR5_9GAMM</name>
<dbReference type="InterPro" id="IPR005801">
    <property type="entry name" value="ADC_synthase"/>
</dbReference>
<dbReference type="NCBIfam" id="TIGR00553">
    <property type="entry name" value="pabB"/>
    <property type="match status" value="1"/>
</dbReference>
<dbReference type="Gene3D" id="3.20.10.10">
    <property type="entry name" value="D-amino Acid Aminotransferase, subunit A, domain 2"/>
    <property type="match status" value="1"/>
</dbReference>
<reference evidence="2 3" key="1">
    <citation type="journal article" date="2014" name="Appl. Environ. Microbiol.">
        <title>Genomic features of a bumble bee symbiont reflect its host environment.</title>
        <authorList>
            <person name="Martinson V.G."/>
            <person name="Magoc T."/>
            <person name="Koch H."/>
            <person name="Salzberg S.L."/>
            <person name="Moran N.A."/>
        </authorList>
    </citation>
    <scope>NUCLEOTIDE SEQUENCE [LARGE SCALE GENOMIC DNA]</scope>
    <source>
        <strain evidence="2 3">Bimp</strain>
    </source>
</reference>
<dbReference type="GO" id="GO:0009396">
    <property type="term" value="P:folic acid-containing compound biosynthetic process"/>
    <property type="evidence" value="ECO:0007669"/>
    <property type="project" value="InterPro"/>
</dbReference>
<dbReference type="Gene3D" id="3.60.120.10">
    <property type="entry name" value="Anthranilate synthase"/>
    <property type="match status" value="1"/>
</dbReference>
<dbReference type="Pfam" id="PF00425">
    <property type="entry name" value="Chorismate_bind"/>
    <property type="match status" value="1"/>
</dbReference>
<dbReference type="EC" id="2.6.1.85" evidence="2"/>
<evidence type="ECO:0000259" key="1">
    <source>
        <dbReference type="Pfam" id="PF00425"/>
    </source>
</evidence>